<gene>
    <name evidence="2" type="ORF">JJC05_15375</name>
</gene>
<dbReference type="GO" id="GO:0003677">
    <property type="term" value="F:DNA binding"/>
    <property type="evidence" value="ECO:0007669"/>
    <property type="project" value="UniProtKB-KW"/>
</dbReference>
<dbReference type="InterPro" id="IPR007409">
    <property type="entry name" value="Restrct_endonuc_type1_HsdR_N"/>
</dbReference>
<feature type="domain" description="Restriction endonuclease type I HsdR N-terminal" evidence="1">
    <location>
        <begin position="115"/>
        <end position="182"/>
    </location>
</feature>
<evidence type="ECO:0000313" key="2">
    <source>
        <dbReference type="EMBL" id="QYS88812.1"/>
    </source>
</evidence>
<organism evidence="2">
    <name type="scientific">Flavobacterium columnare</name>
    <dbReference type="NCBI Taxonomy" id="996"/>
    <lineage>
        <taxon>Bacteria</taxon>
        <taxon>Pseudomonadati</taxon>
        <taxon>Bacteroidota</taxon>
        <taxon>Flavobacteriia</taxon>
        <taxon>Flavobacteriales</taxon>
        <taxon>Flavobacteriaceae</taxon>
        <taxon>Flavobacterium</taxon>
    </lineage>
</organism>
<dbReference type="AlphaFoldDB" id="A0A8G0KUP9"/>
<proteinExistence type="predicted"/>
<protein>
    <recommendedName>
        <fullName evidence="1">Restriction endonuclease type I HsdR N-terminal domain-containing protein</fullName>
    </recommendedName>
</protein>
<dbReference type="Gene3D" id="3.90.1570.50">
    <property type="match status" value="1"/>
</dbReference>
<name>A0A8G0KUP9_9FLAO</name>
<evidence type="ECO:0000259" key="1">
    <source>
        <dbReference type="Pfam" id="PF04313"/>
    </source>
</evidence>
<dbReference type="GO" id="GO:0005524">
    <property type="term" value="F:ATP binding"/>
    <property type="evidence" value="ECO:0007669"/>
    <property type="project" value="UniProtKB-KW"/>
</dbReference>
<reference evidence="2" key="1">
    <citation type="submission" date="2020-12" db="EMBL/GenBank/DDBJ databases">
        <title>Genome sequencing of genetic groups of Flavobacterium columnare.</title>
        <authorList>
            <person name="Waldbieser G.C."/>
            <person name="Griffin M.J."/>
            <person name="LaFrentz B.R."/>
        </authorList>
    </citation>
    <scope>NUCLEOTIDE SEQUENCE</scope>
    <source>
        <strain evidence="2">90-106</strain>
    </source>
</reference>
<dbReference type="EMBL" id="CP067378">
    <property type="protein sequence ID" value="QYS88812.1"/>
    <property type="molecule type" value="Genomic_DNA"/>
</dbReference>
<dbReference type="Proteomes" id="UP000824721">
    <property type="component" value="Chromosome"/>
</dbReference>
<dbReference type="GO" id="GO:0009307">
    <property type="term" value="P:DNA restriction-modification system"/>
    <property type="evidence" value="ECO:0007669"/>
    <property type="project" value="UniProtKB-KW"/>
</dbReference>
<dbReference type="KEGG" id="fdv:JJC05_15375"/>
<accession>A0A8G0KUP9</accession>
<dbReference type="GO" id="GO:0009035">
    <property type="term" value="F:type I site-specific deoxyribonuclease activity"/>
    <property type="evidence" value="ECO:0007669"/>
    <property type="project" value="UniProtKB-EC"/>
</dbReference>
<sequence length="192" mass="22452">MRNAQTKEIAFEKSIETVLLATGYKTIISSSYDKDKAFFPETTLAFIQDTQPTTREKLQTILGDNTGNQILYDLTKWIELHGILATLRHGFKCYGKQLHLAYYKPSHSMNEEVLERYHKNRFGITRQLYYSNRNQNSIDVVLSVNGIPLVTLELKNQLSHQNITHAKKQYCHDRDPRELLFEFKKEHSFILL</sequence>
<dbReference type="Pfam" id="PF04313">
    <property type="entry name" value="HSDR_N"/>
    <property type="match status" value="1"/>
</dbReference>